<dbReference type="EMBL" id="CP136051">
    <property type="protein sequence ID" value="WOK07122.1"/>
    <property type="molecule type" value="Genomic_DNA"/>
</dbReference>
<dbReference type="Proteomes" id="UP001302349">
    <property type="component" value="Chromosome"/>
</dbReference>
<feature type="signal peptide" evidence="2">
    <location>
        <begin position="1"/>
        <end position="22"/>
    </location>
</feature>
<keyword evidence="1" id="KW-0479">Metal-binding</keyword>
<evidence type="ECO:0000313" key="4">
    <source>
        <dbReference type="EMBL" id="WOK07122.1"/>
    </source>
</evidence>
<dbReference type="InterPro" id="IPR014710">
    <property type="entry name" value="RmlC-like_jellyroll"/>
</dbReference>
<dbReference type="InterPro" id="IPR051610">
    <property type="entry name" value="GPI/OXD"/>
</dbReference>
<protein>
    <submittedName>
        <fullName evidence="4">Cupin domain-containing protein</fullName>
    </submittedName>
</protein>
<organism evidence="4 5">
    <name type="scientific">Imperialibacter roseus</name>
    <dbReference type="NCBI Taxonomy" id="1324217"/>
    <lineage>
        <taxon>Bacteria</taxon>
        <taxon>Pseudomonadati</taxon>
        <taxon>Bacteroidota</taxon>
        <taxon>Cytophagia</taxon>
        <taxon>Cytophagales</taxon>
        <taxon>Flammeovirgaceae</taxon>
        <taxon>Imperialibacter</taxon>
    </lineage>
</organism>
<reference evidence="4 5" key="1">
    <citation type="journal article" date="2023" name="Microbiol. Resour. Announc.">
        <title>Complete Genome Sequence of Imperialibacter roseus strain P4T.</title>
        <authorList>
            <person name="Tizabi D.R."/>
            <person name="Bachvaroff T."/>
            <person name="Hill R.T."/>
        </authorList>
    </citation>
    <scope>NUCLEOTIDE SEQUENCE [LARGE SCALE GENOMIC DNA]</scope>
    <source>
        <strain evidence="4 5">P4T</strain>
    </source>
</reference>
<dbReference type="InterPro" id="IPR013096">
    <property type="entry name" value="Cupin_2"/>
</dbReference>
<sequence>MKPLTRKLIHSAAACIFIAALAAPAFSQETKLSSKVYTWDELPVETSKNGERRQIAEGSTDHLKYLELHTTSVGAGLAFHAPHSHDDEELVIIKEGQVKVTVGDQSKVMGPGSIALIQAGEQHGMTNAGTTPATYYIMRYHDKEPHDAARGKANGGSLLISYNDTEAKPTGKGTRRDYFDRATSATENFEMHVTSLNKGEDSHAPHTHFVEEIIVIMKGNTQMHIDGQLIDAPQGSLVYLGSNVPHALKNLTNGSCEYFAFQWK</sequence>
<evidence type="ECO:0000256" key="2">
    <source>
        <dbReference type="SAM" id="SignalP"/>
    </source>
</evidence>
<keyword evidence="5" id="KW-1185">Reference proteome</keyword>
<dbReference type="SUPFAM" id="SSF51182">
    <property type="entry name" value="RmlC-like cupins"/>
    <property type="match status" value="1"/>
</dbReference>
<keyword evidence="2" id="KW-0732">Signal</keyword>
<name>A0ABZ0IRK1_9BACT</name>
<dbReference type="Gene3D" id="2.60.120.10">
    <property type="entry name" value="Jelly Rolls"/>
    <property type="match status" value="1"/>
</dbReference>
<dbReference type="PANTHER" id="PTHR35848:SF6">
    <property type="entry name" value="CUPIN TYPE-2 DOMAIN-CONTAINING PROTEIN"/>
    <property type="match status" value="1"/>
</dbReference>
<dbReference type="Pfam" id="PF07883">
    <property type="entry name" value="Cupin_2"/>
    <property type="match status" value="2"/>
</dbReference>
<proteinExistence type="predicted"/>
<dbReference type="InterPro" id="IPR011051">
    <property type="entry name" value="RmlC_Cupin_sf"/>
</dbReference>
<evidence type="ECO:0000256" key="1">
    <source>
        <dbReference type="ARBA" id="ARBA00022723"/>
    </source>
</evidence>
<accession>A0ABZ0IRK1</accession>
<evidence type="ECO:0000313" key="5">
    <source>
        <dbReference type="Proteomes" id="UP001302349"/>
    </source>
</evidence>
<dbReference type="RefSeq" id="WP_317489809.1">
    <property type="nucleotide sequence ID" value="NZ_CP136051.1"/>
</dbReference>
<evidence type="ECO:0000259" key="3">
    <source>
        <dbReference type="Pfam" id="PF07883"/>
    </source>
</evidence>
<feature type="domain" description="Cupin type-2" evidence="3">
    <location>
        <begin position="80"/>
        <end position="136"/>
    </location>
</feature>
<dbReference type="PANTHER" id="PTHR35848">
    <property type="entry name" value="OXALATE-BINDING PROTEIN"/>
    <property type="match status" value="1"/>
</dbReference>
<feature type="domain" description="Cupin type-2" evidence="3">
    <location>
        <begin position="194"/>
        <end position="259"/>
    </location>
</feature>
<gene>
    <name evidence="4" type="ORF">RT717_00615</name>
</gene>
<feature type="chain" id="PRO_5045427366" evidence="2">
    <location>
        <begin position="23"/>
        <end position="264"/>
    </location>
</feature>